<dbReference type="AlphaFoldDB" id="A0A914USY0"/>
<organism evidence="8 9">
    <name type="scientific">Plectus sambesii</name>
    <dbReference type="NCBI Taxonomy" id="2011161"/>
    <lineage>
        <taxon>Eukaryota</taxon>
        <taxon>Metazoa</taxon>
        <taxon>Ecdysozoa</taxon>
        <taxon>Nematoda</taxon>
        <taxon>Chromadorea</taxon>
        <taxon>Plectida</taxon>
        <taxon>Plectina</taxon>
        <taxon>Plectoidea</taxon>
        <taxon>Plectidae</taxon>
        <taxon>Plectus</taxon>
    </lineage>
</organism>
<evidence type="ECO:0000256" key="7">
    <source>
        <dbReference type="SAM" id="Phobius"/>
    </source>
</evidence>
<evidence type="ECO:0000256" key="2">
    <source>
        <dbReference type="ARBA" id="ARBA00022475"/>
    </source>
</evidence>
<dbReference type="PANTHER" id="PTHR24246">
    <property type="entry name" value="OLFACTORY RECEPTOR AND ADENOSINE RECEPTOR"/>
    <property type="match status" value="1"/>
</dbReference>
<dbReference type="SUPFAM" id="SSF81321">
    <property type="entry name" value="Family A G protein-coupled receptor-like"/>
    <property type="match status" value="1"/>
</dbReference>
<feature type="transmembrane region" description="Helical" evidence="7">
    <location>
        <begin position="153"/>
        <end position="172"/>
    </location>
</feature>
<dbReference type="WBParaSite" id="PSAMB.scaffold12339size2812.g34800.t1">
    <property type="protein sequence ID" value="PSAMB.scaffold12339size2812.g34800.t1"/>
    <property type="gene ID" value="PSAMB.scaffold12339size2812.g34800"/>
</dbReference>
<evidence type="ECO:0000256" key="3">
    <source>
        <dbReference type="ARBA" id="ARBA00023040"/>
    </source>
</evidence>
<sequence length="293" mass="32640">MAIMNDMNYYSTNFTDTWPEGIGGNVRDSDDDEHYRTLIAYLVITAAALGLLLNCFVIILSFFYVQGDFRYFIANLALVDALCAVLFAFVGFVNLGSVSRGRFSFRVLKVTALAFYGGSFGMMVCALVPVSISRLVAATRPQLYERLFTQRMVFVVCFVFDTLPLAVLIILADPWSLWRPNHTYWLIAHAAVTILAYLLTFVCNTLVFRKVARHIAVVGCLQHRSRLLETRQVAIATLAQAIVPLFCQVPAFLALASALVLDPLISAEMAFVTQLWLAANPLFDALITICVIR</sequence>
<reference evidence="9" key="1">
    <citation type="submission" date="2022-11" db="UniProtKB">
        <authorList>
            <consortium name="WormBaseParasite"/>
        </authorList>
    </citation>
    <scope>IDENTIFICATION</scope>
</reference>
<evidence type="ECO:0000256" key="6">
    <source>
        <dbReference type="ARBA" id="ARBA00023224"/>
    </source>
</evidence>
<dbReference type="GO" id="GO:0004930">
    <property type="term" value="F:G protein-coupled receptor activity"/>
    <property type="evidence" value="ECO:0007669"/>
    <property type="project" value="UniProtKB-KW"/>
</dbReference>
<dbReference type="CDD" id="cd00637">
    <property type="entry name" value="7tm_classA_rhodopsin-like"/>
    <property type="match status" value="1"/>
</dbReference>
<dbReference type="GO" id="GO:0005886">
    <property type="term" value="C:plasma membrane"/>
    <property type="evidence" value="ECO:0007669"/>
    <property type="project" value="UniProtKB-SubCell"/>
</dbReference>
<keyword evidence="6" id="KW-0807">Transducer</keyword>
<feature type="transmembrane region" description="Helical" evidence="7">
    <location>
        <begin position="184"/>
        <end position="207"/>
    </location>
</feature>
<feature type="transmembrane region" description="Helical" evidence="7">
    <location>
        <begin position="273"/>
        <end position="292"/>
    </location>
</feature>
<keyword evidence="3" id="KW-0297">G-protein coupled receptor</keyword>
<feature type="transmembrane region" description="Helical" evidence="7">
    <location>
        <begin position="113"/>
        <end position="132"/>
    </location>
</feature>
<dbReference type="Proteomes" id="UP000887566">
    <property type="component" value="Unplaced"/>
</dbReference>
<accession>A0A914USY0</accession>
<keyword evidence="8" id="KW-1185">Reference proteome</keyword>
<evidence type="ECO:0000313" key="8">
    <source>
        <dbReference type="Proteomes" id="UP000887566"/>
    </source>
</evidence>
<evidence type="ECO:0000256" key="4">
    <source>
        <dbReference type="ARBA" id="ARBA00023170"/>
    </source>
</evidence>
<evidence type="ECO:0000313" key="9">
    <source>
        <dbReference type="WBParaSite" id="PSAMB.scaffold12339size2812.g34800.t1"/>
    </source>
</evidence>
<keyword evidence="4" id="KW-0675">Receptor</keyword>
<keyword evidence="5" id="KW-0325">Glycoprotein</keyword>
<feature type="transmembrane region" description="Helical" evidence="7">
    <location>
        <begin position="72"/>
        <end position="93"/>
    </location>
</feature>
<keyword evidence="7" id="KW-0812">Transmembrane</keyword>
<protein>
    <submittedName>
        <fullName evidence="9">G protein-coupled receptor</fullName>
    </submittedName>
</protein>
<proteinExistence type="predicted"/>
<evidence type="ECO:0000256" key="1">
    <source>
        <dbReference type="ARBA" id="ARBA00004651"/>
    </source>
</evidence>
<dbReference type="Gene3D" id="1.20.1070.10">
    <property type="entry name" value="Rhodopsin 7-helix transmembrane proteins"/>
    <property type="match status" value="1"/>
</dbReference>
<keyword evidence="7" id="KW-1133">Transmembrane helix</keyword>
<feature type="transmembrane region" description="Helical" evidence="7">
    <location>
        <begin position="38"/>
        <end position="65"/>
    </location>
</feature>
<dbReference type="PANTHER" id="PTHR24246:SF51">
    <property type="entry name" value="G_PROTEIN_RECEP_F1_2 DOMAIN-CONTAINING PROTEIN"/>
    <property type="match status" value="1"/>
</dbReference>
<name>A0A914USY0_9BILA</name>
<comment type="subcellular location">
    <subcellularLocation>
        <location evidence="1">Cell membrane</location>
        <topology evidence="1">Multi-pass membrane protein</topology>
    </subcellularLocation>
</comment>
<feature type="transmembrane region" description="Helical" evidence="7">
    <location>
        <begin position="233"/>
        <end position="261"/>
    </location>
</feature>
<keyword evidence="7" id="KW-0472">Membrane</keyword>
<evidence type="ECO:0000256" key="5">
    <source>
        <dbReference type="ARBA" id="ARBA00023180"/>
    </source>
</evidence>
<keyword evidence="2" id="KW-1003">Cell membrane</keyword>